<dbReference type="EMBL" id="CYGY02000026">
    <property type="protein sequence ID" value="SIT41051.1"/>
    <property type="molecule type" value="Genomic_DNA"/>
</dbReference>
<accession>A0A1N7S146</accession>
<proteinExistence type="predicted"/>
<reference evidence="1" key="1">
    <citation type="submission" date="2016-12" db="EMBL/GenBank/DDBJ databases">
        <authorList>
            <person name="Moulin L."/>
        </authorList>
    </citation>
    <scope>NUCLEOTIDE SEQUENCE [LARGE SCALE GENOMIC DNA]</scope>
    <source>
        <strain evidence="1">STM 7183</strain>
    </source>
</reference>
<sequence length="85" mass="9541">MWPRLKDVAGMEEVFVSRSSAVARILTARQALLKDSDDAHGLTAGEKEAQLERLDRLLFDVRAGRTQDFIMPTPNGEIRIFVTPD</sequence>
<comment type="caution">
    <text evidence="1">The sequence shown here is derived from an EMBL/GenBank/DDBJ whole genome shotgun (WGS) entry which is preliminary data.</text>
</comment>
<protein>
    <submittedName>
        <fullName evidence="1">Uncharacterized protein</fullName>
    </submittedName>
</protein>
<evidence type="ECO:0000313" key="2">
    <source>
        <dbReference type="Proteomes" id="UP000195569"/>
    </source>
</evidence>
<dbReference type="Pfam" id="PF21627">
    <property type="entry name" value="BTH_I2711-like"/>
    <property type="match status" value="1"/>
</dbReference>
<name>A0A1N7S146_9BURK</name>
<organism evidence="1 2">
    <name type="scientific">Paraburkholderia piptadeniae</name>
    <dbReference type="NCBI Taxonomy" id="1701573"/>
    <lineage>
        <taxon>Bacteria</taxon>
        <taxon>Pseudomonadati</taxon>
        <taxon>Pseudomonadota</taxon>
        <taxon>Betaproteobacteria</taxon>
        <taxon>Burkholderiales</taxon>
        <taxon>Burkholderiaceae</taxon>
        <taxon>Paraburkholderia</taxon>
    </lineage>
</organism>
<evidence type="ECO:0000313" key="1">
    <source>
        <dbReference type="EMBL" id="SIT41051.1"/>
    </source>
</evidence>
<dbReference type="Gene3D" id="1.10.150.610">
    <property type="match status" value="1"/>
</dbReference>
<dbReference type="Proteomes" id="UP000195569">
    <property type="component" value="Unassembled WGS sequence"/>
</dbReference>
<dbReference type="AlphaFoldDB" id="A0A1N7S146"/>
<gene>
    <name evidence="1" type="ORF">BN2476_260026</name>
</gene>
<dbReference type="InterPro" id="IPR048850">
    <property type="entry name" value="BTH_I2711-like"/>
</dbReference>
<keyword evidence="2" id="KW-1185">Reference proteome</keyword>